<dbReference type="Gene3D" id="2.60.120.10">
    <property type="entry name" value="Jelly Rolls"/>
    <property type="match status" value="1"/>
</dbReference>
<dbReference type="Pfam" id="PF00027">
    <property type="entry name" value="cNMP_binding"/>
    <property type="match status" value="1"/>
</dbReference>
<dbReference type="EMBL" id="OJIN01000223">
    <property type="protein sequence ID" value="SPD75991.1"/>
    <property type="molecule type" value="Genomic_DNA"/>
</dbReference>
<feature type="domain" description="Cyclic nucleotide-binding" evidence="1">
    <location>
        <begin position="12"/>
        <end position="113"/>
    </location>
</feature>
<dbReference type="GO" id="GO:0005829">
    <property type="term" value="C:cytosol"/>
    <property type="evidence" value="ECO:0007669"/>
    <property type="project" value="TreeGrafter"/>
</dbReference>
<reference evidence="2" key="1">
    <citation type="submission" date="2018-01" db="EMBL/GenBank/DDBJ databases">
        <authorList>
            <person name="Regsiter A."/>
            <person name="William W."/>
        </authorList>
    </citation>
    <scope>NUCLEOTIDE SEQUENCE</scope>
    <source>
        <strain evidence="2">TRIP AH-1</strain>
    </source>
</reference>
<dbReference type="GO" id="GO:0034236">
    <property type="term" value="F:protein kinase A catalytic subunit binding"/>
    <property type="evidence" value="ECO:0007669"/>
    <property type="project" value="TreeGrafter"/>
</dbReference>
<dbReference type="InterPro" id="IPR000595">
    <property type="entry name" value="cNMP-bd_dom"/>
</dbReference>
<dbReference type="GO" id="GO:0005952">
    <property type="term" value="C:cAMP-dependent protein kinase complex"/>
    <property type="evidence" value="ECO:0007669"/>
    <property type="project" value="InterPro"/>
</dbReference>
<dbReference type="PROSITE" id="PS50042">
    <property type="entry name" value="CNMP_BINDING_3"/>
    <property type="match status" value="1"/>
</dbReference>
<dbReference type="PANTHER" id="PTHR11635">
    <property type="entry name" value="CAMP-DEPENDENT PROTEIN KINASE REGULATORY CHAIN"/>
    <property type="match status" value="1"/>
</dbReference>
<dbReference type="SUPFAM" id="SSF51206">
    <property type="entry name" value="cAMP-binding domain-like"/>
    <property type="match status" value="1"/>
</dbReference>
<dbReference type="InterPro" id="IPR018490">
    <property type="entry name" value="cNMP-bd_dom_sf"/>
</dbReference>
<protein>
    <submittedName>
        <fullName evidence="2">Putative Cyclic nucleotide-binding protein</fullName>
    </submittedName>
</protein>
<dbReference type="Pfam" id="PF07238">
    <property type="entry name" value="PilZ"/>
    <property type="match status" value="1"/>
</dbReference>
<dbReference type="AlphaFoldDB" id="A0A445N2S0"/>
<dbReference type="GO" id="GO:0004862">
    <property type="term" value="F:cAMP-dependent protein kinase inhibitor activity"/>
    <property type="evidence" value="ECO:0007669"/>
    <property type="project" value="TreeGrafter"/>
</dbReference>
<dbReference type="CDD" id="cd00038">
    <property type="entry name" value="CAP_ED"/>
    <property type="match status" value="1"/>
</dbReference>
<evidence type="ECO:0000313" key="2">
    <source>
        <dbReference type="EMBL" id="SPD75991.1"/>
    </source>
</evidence>
<name>A0A445N2S0_9BACT</name>
<organism evidence="2">
    <name type="scientific">uncultured Desulfobacterium sp</name>
    <dbReference type="NCBI Taxonomy" id="201089"/>
    <lineage>
        <taxon>Bacteria</taxon>
        <taxon>Pseudomonadati</taxon>
        <taxon>Thermodesulfobacteriota</taxon>
        <taxon>Desulfobacteria</taxon>
        <taxon>Desulfobacterales</taxon>
        <taxon>Desulfobacteriaceae</taxon>
        <taxon>Desulfobacterium</taxon>
        <taxon>environmental samples</taxon>
    </lineage>
</organism>
<dbReference type="GO" id="GO:0035438">
    <property type="term" value="F:cyclic-di-GMP binding"/>
    <property type="evidence" value="ECO:0007669"/>
    <property type="project" value="InterPro"/>
</dbReference>
<proteinExistence type="predicted"/>
<dbReference type="GO" id="GO:0030552">
    <property type="term" value="F:cAMP binding"/>
    <property type="evidence" value="ECO:0007669"/>
    <property type="project" value="TreeGrafter"/>
</dbReference>
<dbReference type="SMART" id="SM00100">
    <property type="entry name" value="cNMP"/>
    <property type="match status" value="1"/>
</dbReference>
<gene>
    <name evidence="2" type="ORF">PITCH_A780121</name>
</gene>
<dbReference type="PANTHER" id="PTHR11635:SF152">
    <property type="entry name" value="CAMP-DEPENDENT PROTEIN KINASE TYPE I REGULATORY SUBUNIT-RELATED"/>
    <property type="match status" value="1"/>
</dbReference>
<sequence>MKDKAVYIVSTEETYHYGQVVYEEGNSGDWVYVILSGLVEVSKNIAGKKYIIEILQSGDVFGVIEYVGRMKRTTTVRAIGLTTLGLIDREFLDREYNQLSGQLRGIFETMARRSRKILDRFSEFILRTEPRSQKILPLFFSDGQKSYRAHTVDVSASGLFIVTEHQMDPGQEILVKLSLPGKSSSLHISCKVVWNSNGETDKPSKLPGMGVKFNKISKKDYHILRDFFSIKQPPS</sequence>
<evidence type="ECO:0000259" key="1">
    <source>
        <dbReference type="PROSITE" id="PS50042"/>
    </source>
</evidence>
<dbReference type="Gene3D" id="2.40.10.220">
    <property type="entry name" value="predicted glycosyltransferase like domains"/>
    <property type="match status" value="1"/>
</dbReference>
<dbReference type="InterPro" id="IPR014710">
    <property type="entry name" value="RmlC-like_jellyroll"/>
</dbReference>
<dbReference type="InterPro" id="IPR050503">
    <property type="entry name" value="cAMP-dep_PK_reg_su-like"/>
</dbReference>
<accession>A0A445N2S0</accession>
<dbReference type="InterPro" id="IPR009875">
    <property type="entry name" value="PilZ_domain"/>
</dbReference>
<dbReference type="SUPFAM" id="SSF141371">
    <property type="entry name" value="PilZ domain-like"/>
    <property type="match status" value="1"/>
</dbReference>